<organism evidence="2 3">
    <name type="scientific">Dissulfurirhabdus thermomarina</name>
    <dbReference type="NCBI Taxonomy" id="1765737"/>
    <lineage>
        <taxon>Bacteria</taxon>
        <taxon>Deltaproteobacteria</taxon>
        <taxon>Dissulfurirhabdaceae</taxon>
        <taxon>Dissulfurirhabdus</taxon>
    </lineage>
</organism>
<dbReference type="PANTHER" id="PTHR47505:SF1">
    <property type="entry name" value="DNA UTILIZATION PROTEIN YHGH"/>
    <property type="match status" value="1"/>
</dbReference>
<dbReference type="Proteomes" id="UP000469346">
    <property type="component" value="Unassembled WGS sequence"/>
</dbReference>
<evidence type="ECO:0000313" key="3">
    <source>
        <dbReference type="Proteomes" id="UP000469346"/>
    </source>
</evidence>
<feature type="domain" description="Double zinc ribbon" evidence="1">
    <location>
        <begin position="23"/>
        <end position="82"/>
    </location>
</feature>
<dbReference type="SUPFAM" id="SSF53271">
    <property type="entry name" value="PRTase-like"/>
    <property type="match status" value="1"/>
</dbReference>
<dbReference type="PANTHER" id="PTHR47505">
    <property type="entry name" value="DNA UTILIZATION PROTEIN YHGH"/>
    <property type="match status" value="1"/>
</dbReference>
<name>A0A6N9TQM6_DISTH</name>
<proteinExistence type="predicted"/>
<evidence type="ECO:0000259" key="1">
    <source>
        <dbReference type="Pfam" id="PF18912"/>
    </source>
</evidence>
<dbReference type="AlphaFoldDB" id="A0A6N9TQM6"/>
<reference evidence="2 3" key="1">
    <citation type="submission" date="2020-02" db="EMBL/GenBank/DDBJ databases">
        <title>Comparative genomics of sulfur disproportionating microorganisms.</title>
        <authorList>
            <person name="Ward L.M."/>
            <person name="Bertran E."/>
            <person name="Johnston D.T."/>
        </authorList>
    </citation>
    <scope>NUCLEOTIDE SEQUENCE [LARGE SCALE GENOMIC DNA]</scope>
    <source>
        <strain evidence="2 3">DSM 100025</strain>
    </source>
</reference>
<feature type="non-terminal residue" evidence="2">
    <location>
        <position position="165"/>
    </location>
</feature>
<dbReference type="InterPro" id="IPR044005">
    <property type="entry name" value="DZR_2"/>
</dbReference>
<dbReference type="Pfam" id="PF18912">
    <property type="entry name" value="DZR_2"/>
    <property type="match status" value="1"/>
</dbReference>
<evidence type="ECO:0000313" key="2">
    <source>
        <dbReference type="EMBL" id="NDY43479.1"/>
    </source>
</evidence>
<gene>
    <name evidence="2" type="ORF">G3N55_11590</name>
</gene>
<comment type="caution">
    <text evidence="2">The sequence shown here is derived from an EMBL/GenBank/DDBJ whole genome shotgun (WGS) entry which is preliminary data.</text>
</comment>
<sequence length="165" mass="18171">MLGIRRRHRGRALIRRGAALLRDLVFPPRCAACDRPLAPGGADRLCGACRSEVRAVTSPCCTACGEPFHGPPGTGHLCGRCLRQPPPFAAARASFRYEGPVRVLLQRFKYRDDGHAFRALCELARAAPAPDLPPPDLLVPVPLHPARLRERGFNQALRLSRRLFP</sequence>
<dbReference type="EMBL" id="JAAGRR010000183">
    <property type="protein sequence ID" value="NDY43479.1"/>
    <property type="molecule type" value="Genomic_DNA"/>
</dbReference>
<keyword evidence="3" id="KW-1185">Reference proteome</keyword>
<dbReference type="InterPro" id="IPR029057">
    <property type="entry name" value="PRTase-like"/>
</dbReference>
<protein>
    <submittedName>
        <fullName evidence="2">ComF family protein</fullName>
    </submittedName>
</protein>
<accession>A0A6N9TQM6</accession>
<dbReference type="RefSeq" id="WP_163299732.1">
    <property type="nucleotide sequence ID" value="NZ_JAAGRR010000183.1"/>
</dbReference>
<dbReference type="InterPro" id="IPR051910">
    <property type="entry name" value="ComF/GntX_DNA_util-trans"/>
</dbReference>